<protein>
    <submittedName>
        <fullName evidence="9">Acetyltransferase AlgX (SGNH hydrolase-like protein)</fullName>
    </submittedName>
</protein>
<comment type="subcellular location">
    <subcellularLocation>
        <location evidence="1">Periplasm</location>
    </subcellularLocation>
</comment>
<keyword evidence="6" id="KW-0016">Alginate biosynthesis</keyword>
<dbReference type="GO" id="GO:0042597">
    <property type="term" value="C:periplasmic space"/>
    <property type="evidence" value="ECO:0007669"/>
    <property type="project" value="UniProtKB-SubCell"/>
</dbReference>
<keyword evidence="3 9" id="KW-0808">Transferase</keyword>
<dbReference type="InterPro" id="IPR031811">
    <property type="entry name" value="ALGX/ALGJ_SGNH-like"/>
</dbReference>
<proteinExistence type="predicted"/>
<feature type="domain" description="AlgX/AlgJ SGNH hydrolase-like" evidence="8">
    <location>
        <begin position="299"/>
        <end position="473"/>
    </location>
</feature>
<dbReference type="Proteomes" id="UP000294749">
    <property type="component" value="Unassembled WGS sequence"/>
</dbReference>
<keyword evidence="7" id="KW-0472">Membrane</keyword>
<comment type="caution">
    <text evidence="9">The sequence shown here is derived from an EMBL/GenBank/DDBJ whole genome shotgun (WGS) entry which is preliminary data.</text>
</comment>
<keyword evidence="10" id="KW-1185">Reference proteome</keyword>
<dbReference type="RefSeq" id="WP_133685838.1">
    <property type="nucleotide sequence ID" value="NZ_SOAY01000010.1"/>
</dbReference>
<comment type="pathway">
    <text evidence="2">Glycan biosynthesis; alginate biosynthesis.</text>
</comment>
<dbReference type="UniPathway" id="UPA00286"/>
<evidence type="ECO:0000256" key="5">
    <source>
        <dbReference type="ARBA" id="ARBA00022764"/>
    </source>
</evidence>
<dbReference type="Pfam" id="PF16822">
    <property type="entry name" value="ALGX"/>
    <property type="match status" value="1"/>
</dbReference>
<sequence>MDKYNRYRNIWIITLACIATFIAGNYLTNLNDTFLGQIDVIFKAKIPKNDTFQLFYQQGSTNEFTIANSVKTDIIGSVDIQDVIFKLPKIDNLKNLRLDIGENFKQEQIEIYSIKFIIEGRELFYNIDEFNMLFSPNKYIEINNESTFTGKEAVLAGNRKIYDPGFYVNLDSAGFEKLKIKRFTNYPFTISAFIFLVVSCFFIVNVQTTKVKINTLFLAVFFVLLILPSVQIKYKIIDPLKSLEKRELAKKPKFSFSTEFARDYETYLSDNFGFRNHLVNWGSNLKTKFFRSSTYPELVIFGKEKWLYYTRVKGRIYRSYSRTNLLQKDTLKLIVNKWESNKKKFESKGIKYVLGFWPNKHTIYPEYLSNSANMQIKDTISRIDQIVDYIDRTNATVKLTDVRKSLLKEKKKNLLYHKYDTHWNSYGAFVAYQEFFKQNKNDLGITAMGLDEFNVQWQDYYQGELISMLGINNGGFFVEKNPVFNLKENPNQIEYLTTEGYPKLTVITKNYLANNNLRVLVFRDSFTTNLIPFFSLHFREVYYIWGFKEEFVDQLKPDIIIDGFVEREVGEYIR</sequence>
<dbReference type="GO" id="GO:0016740">
    <property type="term" value="F:transferase activity"/>
    <property type="evidence" value="ECO:0007669"/>
    <property type="project" value="UniProtKB-KW"/>
</dbReference>
<feature type="transmembrane region" description="Helical" evidence="7">
    <location>
        <begin position="186"/>
        <end position="204"/>
    </location>
</feature>
<evidence type="ECO:0000256" key="1">
    <source>
        <dbReference type="ARBA" id="ARBA00004418"/>
    </source>
</evidence>
<evidence type="ECO:0000313" key="10">
    <source>
        <dbReference type="Proteomes" id="UP000294749"/>
    </source>
</evidence>
<keyword evidence="4" id="KW-0732">Signal</keyword>
<evidence type="ECO:0000256" key="7">
    <source>
        <dbReference type="SAM" id="Phobius"/>
    </source>
</evidence>
<organism evidence="9 10">
    <name type="scientific">Maribacter spongiicola</name>
    <dbReference type="NCBI Taxonomy" id="1206753"/>
    <lineage>
        <taxon>Bacteria</taxon>
        <taxon>Pseudomonadati</taxon>
        <taxon>Bacteroidota</taxon>
        <taxon>Flavobacteriia</taxon>
        <taxon>Flavobacteriales</taxon>
        <taxon>Flavobacteriaceae</taxon>
        <taxon>Maribacter</taxon>
    </lineage>
</organism>
<feature type="transmembrane region" description="Helical" evidence="7">
    <location>
        <begin position="6"/>
        <end position="27"/>
    </location>
</feature>
<dbReference type="AlphaFoldDB" id="A0A4R7K659"/>
<keyword evidence="9" id="KW-0378">Hydrolase</keyword>
<keyword evidence="7" id="KW-0812">Transmembrane</keyword>
<evidence type="ECO:0000313" key="9">
    <source>
        <dbReference type="EMBL" id="TDT46351.1"/>
    </source>
</evidence>
<evidence type="ECO:0000256" key="6">
    <source>
        <dbReference type="ARBA" id="ARBA00022841"/>
    </source>
</evidence>
<accession>A0A4R7K659</accession>
<gene>
    <name evidence="9" type="ORF">CLV90_0401</name>
</gene>
<evidence type="ECO:0000256" key="2">
    <source>
        <dbReference type="ARBA" id="ARBA00005182"/>
    </source>
</evidence>
<keyword evidence="5" id="KW-0574">Periplasm</keyword>
<reference evidence="9 10" key="1">
    <citation type="submission" date="2019-03" db="EMBL/GenBank/DDBJ databases">
        <title>Genomic Encyclopedia of Archaeal and Bacterial Type Strains, Phase II (KMG-II): from individual species to whole genera.</title>
        <authorList>
            <person name="Goeker M."/>
        </authorList>
    </citation>
    <scope>NUCLEOTIDE SEQUENCE [LARGE SCALE GENOMIC DNA]</scope>
    <source>
        <strain evidence="9 10">DSM 25233</strain>
    </source>
</reference>
<evidence type="ECO:0000256" key="4">
    <source>
        <dbReference type="ARBA" id="ARBA00022729"/>
    </source>
</evidence>
<dbReference type="GO" id="GO:0016787">
    <property type="term" value="F:hydrolase activity"/>
    <property type="evidence" value="ECO:0007669"/>
    <property type="project" value="UniProtKB-KW"/>
</dbReference>
<dbReference type="OrthoDB" id="175771at2"/>
<name>A0A4R7K659_9FLAO</name>
<feature type="transmembrane region" description="Helical" evidence="7">
    <location>
        <begin position="216"/>
        <end position="236"/>
    </location>
</feature>
<dbReference type="GO" id="GO:0042121">
    <property type="term" value="P:alginic acid biosynthetic process"/>
    <property type="evidence" value="ECO:0007669"/>
    <property type="project" value="UniProtKB-UniPathway"/>
</dbReference>
<evidence type="ECO:0000256" key="3">
    <source>
        <dbReference type="ARBA" id="ARBA00022679"/>
    </source>
</evidence>
<evidence type="ECO:0000259" key="8">
    <source>
        <dbReference type="Pfam" id="PF16822"/>
    </source>
</evidence>
<keyword evidence="7" id="KW-1133">Transmembrane helix</keyword>
<dbReference type="EMBL" id="SOAY01000010">
    <property type="protein sequence ID" value="TDT46351.1"/>
    <property type="molecule type" value="Genomic_DNA"/>
</dbReference>